<dbReference type="Proteomes" id="UP000054217">
    <property type="component" value="Unassembled WGS sequence"/>
</dbReference>
<dbReference type="AlphaFoldDB" id="A0A0C3N690"/>
<dbReference type="EMBL" id="KN832043">
    <property type="protein sequence ID" value="KIN96584.1"/>
    <property type="molecule type" value="Genomic_DNA"/>
</dbReference>
<dbReference type="InParanoid" id="A0A0C3N690"/>
<accession>A0A0C3N690</accession>
<gene>
    <name evidence="1" type="ORF">M404DRAFT_1006607</name>
</gene>
<reference evidence="1 2" key="1">
    <citation type="submission" date="2014-04" db="EMBL/GenBank/DDBJ databases">
        <authorList>
            <consortium name="DOE Joint Genome Institute"/>
            <person name="Kuo A."/>
            <person name="Kohler A."/>
            <person name="Costa M.D."/>
            <person name="Nagy L.G."/>
            <person name="Floudas D."/>
            <person name="Copeland A."/>
            <person name="Barry K.W."/>
            <person name="Cichocki N."/>
            <person name="Veneault-Fourrey C."/>
            <person name="LaButti K."/>
            <person name="Lindquist E.A."/>
            <person name="Lipzen A."/>
            <person name="Lundell T."/>
            <person name="Morin E."/>
            <person name="Murat C."/>
            <person name="Sun H."/>
            <person name="Tunlid A."/>
            <person name="Henrissat B."/>
            <person name="Grigoriev I.V."/>
            <person name="Hibbett D.S."/>
            <person name="Martin F."/>
            <person name="Nordberg H.P."/>
            <person name="Cantor M.N."/>
            <person name="Hua S.X."/>
        </authorList>
    </citation>
    <scope>NUCLEOTIDE SEQUENCE [LARGE SCALE GENOMIC DNA]</scope>
    <source>
        <strain evidence="1 2">Marx 270</strain>
    </source>
</reference>
<evidence type="ECO:0000313" key="1">
    <source>
        <dbReference type="EMBL" id="KIN96584.1"/>
    </source>
</evidence>
<reference evidence="2" key="2">
    <citation type="submission" date="2015-01" db="EMBL/GenBank/DDBJ databases">
        <title>Evolutionary Origins and Diversification of the Mycorrhizal Mutualists.</title>
        <authorList>
            <consortium name="DOE Joint Genome Institute"/>
            <consortium name="Mycorrhizal Genomics Consortium"/>
            <person name="Kohler A."/>
            <person name="Kuo A."/>
            <person name="Nagy L.G."/>
            <person name="Floudas D."/>
            <person name="Copeland A."/>
            <person name="Barry K.W."/>
            <person name="Cichocki N."/>
            <person name="Veneault-Fourrey C."/>
            <person name="LaButti K."/>
            <person name="Lindquist E.A."/>
            <person name="Lipzen A."/>
            <person name="Lundell T."/>
            <person name="Morin E."/>
            <person name="Murat C."/>
            <person name="Riley R."/>
            <person name="Ohm R."/>
            <person name="Sun H."/>
            <person name="Tunlid A."/>
            <person name="Henrissat B."/>
            <person name="Grigoriev I.V."/>
            <person name="Hibbett D.S."/>
            <person name="Martin F."/>
        </authorList>
    </citation>
    <scope>NUCLEOTIDE SEQUENCE [LARGE SCALE GENOMIC DNA]</scope>
    <source>
        <strain evidence="2">Marx 270</strain>
    </source>
</reference>
<dbReference type="HOGENOM" id="CLU_2923599_0_0_1"/>
<proteinExistence type="predicted"/>
<protein>
    <submittedName>
        <fullName evidence="1">Uncharacterized protein</fullName>
    </submittedName>
</protein>
<sequence length="61" mass="6751">MARSSRSATAHVPYVCNINSRGRLDCLCFTSESNQTPIVFTRCTTEITHQPETSYTPGSLL</sequence>
<evidence type="ECO:0000313" key="2">
    <source>
        <dbReference type="Proteomes" id="UP000054217"/>
    </source>
</evidence>
<organism evidence="1 2">
    <name type="scientific">Pisolithus tinctorius Marx 270</name>
    <dbReference type="NCBI Taxonomy" id="870435"/>
    <lineage>
        <taxon>Eukaryota</taxon>
        <taxon>Fungi</taxon>
        <taxon>Dikarya</taxon>
        <taxon>Basidiomycota</taxon>
        <taxon>Agaricomycotina</taxon>
        <taxon>Agaricomycetes</taxon>
        <taxon>Agaricomycetidae</taxon>
        <taxon>Boletales</taxon>
        <taxon>Sclerodermatineae</taxon>
        <taxon>Pisolithaceae</taxon>
        <taxon>Pisolithus</taxon>
    </lineage>
</organism>
<name>A0A0C3N690_PISTI</name>
<keyword evidence="2" id="KW-1185">Reference proteome</keyword>